<protein>
    <submittedName>
        <fullName evidence="4">AIG2 family protein</fullName>
    </submittedName>
</protein>
<dbReference type="Pfam" id="PF13772">
    <property type="entry name" value="AIG2_2"/>
    <property type="match status" value="1"/>
</dbReference>
<dbReference type="SUPFAM" id="SSF110857">
    <property type="entry name" value="Gamma-glutamyl cyclotransferase-like"/>
    <property type="match status" value="1"/>
</dbReference>
<proteinExistence type="predicted"/>
<feature type="active site" description="Proton acceptor" evidence="2">
    <location>
        <position position="117"/>
    </location>
</feature>
<dbReference type="Proteomes" id="UP000001695">
    <property type="component" value="Chromosome"/>
</dbReference>
<feature type="binding site" evidence="3">
    <location>
        <begin position="40"/>
        <end position="45"/>
    </location>
    <ligand>
        <name>substrate</name>
    </ligand>
</feature>
<accession>B2IIC0</accession>
<dbReference type="InterPro" id="IPR017939">
    <property type="entry name" value="G-Glutamylcylcotransferase"/>
</dbReference>
<dbReference type="KEGG" id="bid:Bind_2465"/>
<dbReference type="AlphaFoldDB" id="B2IIC0"/>
<organism evidence="4 5">
    <name type="scientific">Beijerinckia indica subsp. indica (strain ATCC 9039 / DSM 1715 / NCIMB 8712)</name>
    <dbReference type="NCBI Taxonomy" id="395963"/>
    <lineage>
        <taxon>Bacteria</taxon>
        <taxon>Pseudomonadati</taxon>
        <taxon>Pseudomonadota</taxon>
        <taxon>Alphaproteobacteria</taxon>
        <taxon>Hyphomicrobiales</taxon>
        <taxon>Beijerinckiaceae</taxon>
        <taxon>Beijerinckia</taxon>
    </lineage>
</organism>
<dbReference type="GO" id="GO:0003839">
    <property type="term" value="F:gamma-glutamylcyclotransferase activity"/>
    <property type="evidence" value="ECO:0007669"/>
    <property type="project" value="InterPro"/>
</dbReference>
<name>B2IIC0_BEII9</name>
<dbReference type="Gene3D" id="3.10.490.10">
    <property type="entry name" value="Gamma-glutamyl cyclotransferase-like"/>
    <property type="match status" value="1"/>
</dbReference>
<sequence length="187" mass="21633">MIRTRIRWRRLTAKSWTLSRLYYRFHKVELAGRPSDKIWYFAYGSNMHDSAFLERRGMRPLEWRVGRAIGYRLRFNLDGRPLGKAAPANICADVSTEVWGVLYQITCRDMLRLNASEGVPGKRYRPTWLSVEDGHGRPVKAMTYIAEGNPHDGRPSLRYLSLLREGARAHGLPDAWVQFLESVEPAE</sequence>
<dbReference type="eggNOG" id="COG3703">
    <property type="taxonomic scope" value="Bacteria"/>
</dbReference>
<dbReference type="InterPro" id="IPR036568">
    <property type="entry name" value="GGCT-like_sf"/>
</dbReference>
<dbReference type="HOGENOM" id="CLU_048475_6_1_5"/>
<keyword evidence="1" id="KW-0456">Lyase</keyword>
<evidence type="ECO:0000256" key="2">
    <source>
        <dbReference type="PIRSR" id="PIRSR617939-1"/>
    </source>
</evidence>
<evidence type="ECO:0000256" key="1">
    <source>
        <dbReference type="ARBA" id="ARBA00023239"/>
    </source>
</evidence>
<reference evidence="4 5" key="2">
    <citation type="journal article" date="2010" name="J. Bacteriol.">
        <title>Complete genome sequence of Beijerinckia indica subsp. indica.</title>
        <authorList>
            <person name="Tamas I."/>
            <person name="Dedysh S.N."/>
            <person name="Liesack W."/>
            <person name="Stott M.B."/>
            <person name="Alam M."/>
            <person name="Murrell J.C."/>
            <person name="Dunfield P.F."/>
        </authorList>
    </citation>
    <scope>NUCLEOTIDE SEQUENCE [LARGE SCALE GENOMIC DNA]</scope>
    <source>
        <strain evidence="5">ATCC 9039 / DSM 1715 / NCIMB 8712</strain>
    </source>
</reference>
<dbReference type="EMBL" id="CP001016">
    <property type="protein sequence ID" value="ACB96074.1"/>
    <property type="molecule type" value="Genomic_DNA"/>
</dbReference>
<gene>
    <name evidence="4" type="ordered locus">Bind_2465</name>
</gene>
<dbReference type="InterPro" id="IPR013024">
    <property type="entry name" value="GGCT-like"/>
</dbReference>
<evidence type="ECO:0000256" key="3">
    <source>
        <dbReference type="PIRSR" id="PIRSR617939-2"/>
    </source>
</evidence>
<reference evidence="5" key="1">
    <citation type="submission" date="2008-03" db="EMBL/GenBank/DDBJ databases">
        <title>Complete sequence of chromosome of Beijerinckia indica subsp. indica ATCC 9039.</title>
        <authorList>
            <consortium name="US DOE Joint Genome Institute"/>
            <person name="Copeland A."/>
            <person name="Lucas S."/>
            <person name="Lapidus A."/>
            <person name="Glavina del Rio T."/>
            <person name="Dalin E."/>
            <person name="Tice H."/>
            <person name="Bruce D."/>
            <person name="Goodwin L."/>
            <person name="Pitluck S."/>
            <person name="LaButti K."/>
            <person name="Schmutz J."/>
            <person name="Larimer F."/>
            <person name="Land M."/>
            <person name="Hauser L."/>
            <person name="Kyrpides N."/>
            <person name="Mikhailova N."/>
            <person name="Dunfield P.F."/>
            <person name="Dedysh S.N."/>
            <person name="Liesack W."/>
            <person name="Saw J.H."/>
            <person name="Alam M."/>
            <person name="Chen Y."/>
            <person name="Murrell J.C."/>
            <person name="Richardson P."/>
        </authorList>
    </citation>
    <scope>NUCLEOTIDE SEQUENCE [LARGE SCALE GENOMIC DNA]</scope>
    <source>
        <strain evidence="5">ATCC 9039 / DSM 1715 / NCIMB 8712</strain>
    </source>
</reference>
<evidence type="ECO:0000313" key="5">
    <source>
        <dbReference type="Proteomes" id="UP000001695"/>
    </source>
</evidence>
<dbReference type="CDD" id="cd06661">
    <property type="entry name" value="GGCT_like"/>
    <property type="match status" value="1"/>
</dbReference>
<dbReference type="PANTHER" id="PTHR12935">
    <property type="entry name" value="GAMMA-GLUTAMYLCYCLOTRANSFERASE"/>
    <property type="match status" value="1"/>
</dbReference>
<feature type="binding site" evidence="3">
    <location>
        <position position="159"/>
    </location>
    <ligand>
        <name>substrate</name>
    </ligand>
</feature>
<dbReference type="RefSeq" id="WP_012385427.1">
    <property type="nucleotide sequence ID" value="NC_010581.1"/>
</dbReference>
<evidence type="ECO:0000313" key="4">
    <source>
        <dbReference type="EMBL" id="ACB96074.1"/>
    </source>
</evidence>
<dbReference type="PANTHER" id="PTHR12935:SF0">
    <property type="entry name" value="GAMMA-GLUTAMYLCYCLOTRANSFERASE"/>
    <property type="match status" value="1"/>
</dbReference>
<keyword evidence="5" id="KW-1185">Reference proteome</keyword>
<dbReference type="STRING" id="395963.Bind_2465"/>